<reference evidence="1 2" key="1">
    <citation type="journal article" date="2014" name="PLoS ONE">
        <title>De novo Genome Assembly of the Fungal Plant Pathogen Pyrenophora semeniperda.</title>
        <authorList>
            <person name="Soliai M.M."/>
            <person name="Meyer S.E."/>
            <person name="Udall J.A."/>
            <person name="Elzinga D.E."/>
            <person name="Hermansen R.A."/>
            <person name="Bodily P.M."/>
            <person name="Hart A.A."/>
            <person name="Coleman C.E."/>
        </authorList>
    </citation>
    <scope>NUCLEOTIDE SEQUENCE [LARGE SCALE GENOMIC DNA]</scope>
    <source>
        <strain evidence="1 2">CCB06</strain>
        <tissue evidence="1">Mycelium</tissue>
    </source>
</reference>
<dbReference type="AlphaFoldDB" id="A0A3M7MG41"/>
<evidence type="ECO:0000313" key="2">
    <source>
        <dbReference type="Proteomes" id="UP000265663"/>
    </source>
</evidence>
<accession>A0A3M7MG41</accession>
<dbReference type="OrthoDB" id="10261563at2759"/>
<organism evidence="1 2">
    <name type="scientific">Pyrenophora seminiperda CCB06</name>
    <dbReference type="NCBI Taxonomy" id="1302712"/>
    <lineage>
        <taxon>Eukaryota</taxon>
        <taxon>Fungi</taxon>
        <taxon>Dikarya</taxon>
        <taxon>Ascomycota</taxon>
        <taxon>Pezizomycotina</taxon>
        <taxon>Dothideomycetes</taxon>
        <taxon>Pleosporomycetidae</taxon>
        <taxon>Pleosporales</taxon>
        <taxon>Pleosporineae</taxon>
        <taxon>Pleosporaceae</taxon>
        <taxon>Pyrenophora</taxon>
    </lineage>
</organism>
<gene>
    <name evidence="1" type="ORF">GMOD_00007956</name>
</gene>
<keyword evidence="2" id="KW-1185">Reference proteome</keyword>
<protein>
    <submittedName>
        <fullName evidence="1">F-box domain containing</fullName>
    </submittedName>
</protein>
<proteinExistence type="predicted"/>
<name>A0A3M7MG41_9PLEO</name>
<dbReference type="EMBL" id="KE747840">
    <property type="protein sequence ID" value="RMZ73447.1"/>
    <property type="molecule type" value="Genomic_DNA"/>
</dbReference>
<dbReference type="Proteomes" id="UP000265663">
    <property type="component" value="Unassembled WGS sequence"/>
</dbReference>
<sequence>MTRPWIPTELIELIASHVDLQTFRSLRLTNVELSRQTAYYLRNQFLRKQHLAWSRESLDRFVEINTHAVFAGAMQHLVIDATPYHAIALLEVNERITVERLSLAQYRYPHNPSSELLKQQTDARNAAARAVRDAKFFNEAGYDLKCLVSVFKRLERLESVTFEYGRRECEYSKFVSRSSEYNLAEMSRPFLSTMAAIAETKLPVYSILRNRQSGFGAMTMGRFESLAPSLGNFDAAFEKLSTMQLSLRGWREPDDSFALNETTRASFLVCFLSKAKNVQHLYLNGCSHFESIARHCQFTKLKSCVLSTFPTNFGSDNDLENFLIPCSNTLVDLSLHGLLLPGDGDRWPMLLAELAGSKKVLQALEVLTLKDLFTTGGYIVYGARTGYINEARGNSLVDERAVPLPIPGIPYGERGSVGGEWREEVETGLHQNDSYEGSRAEWLNMVRGQFGSQ</sequence>
<evidence type="ECO:0000313" key="1">
    <source>
        <dbReference type="EMBL" id="RMZ73447.1"/>
    </source>
</evidence>